<protein>
    <submittedName>
        <fullName evidence="2">Uncharacterized protein</fullName>
    </submittedName>
</protein>
<sequence>MSIELKFALQTVFDILIVIMVIGGFVNEKKLIKFEEKLKLRLAKILYKLLLPFHEAKENIKKK</sequence>
<evidence type="ECO:0000256" key="1">
    <source>
        <dbReference type="SAM" id="Phobius"/>
    </source>
</evidence>
<keyword evidence="1" id="KW-1133">Transmembrane helix</keyword>
<keyword evidence="1" id="KW-0812">Transmembrane</keyword>
<name>A0A8S5M286_9CAUD</name>
<organism evidence="2">
    <name type="scientific">Siphoviridae sp. ctxjx4</name>
    <dbReference type="NCBI Taxonomy" id="2826522"/>
    <lineage>
        <taxon>Viruses</taxon>
        <taxon>Duplodnaviria</taxon>
        <taxon>Heunggongvirae</taxon>
        <taxon>Uroviricota</taxon>
        <taxon>Caudoviricetes</taxon>
    </lineage>
</organism>
<feature type="transmembrane region" description="Helical" evidence="1">
    <location>
        <begin position="7"/>
        <end position="26"/>
    </location>
</feature>
<keyword evidence="1" id="KW-0472">Membrane</keyword>
<reference evidence="2" key="1">
    <citation type="journal article" date="2021" name="Proc. Natl. Acad. Sci. U.S.A.">
        <title>A Catalog of Tens of Thousands of Viruses from Human Metagenomes Reveals Hidden Associations with Chronic Diseases.</title>
        <authorList>
            <person name="Tisza M.J."/>
            <person name="Buck C.B."/>
        </authorList>
    </citation>
    <scope>NUCLEOTIDE SEQUENCE</scope>
    <source>
        <strain evidence="2">Ctxjx4</strain>
    </source>
</reference>
<proteinExistence type="predicted"/>
<evidence type="ECO:0000313" key="2">
    <source>
        <dbReference type="EMBL" id="DAD76346.1"/>
    </source>
</evidence>
<accession>A0A8S5M286</accession>
<dbReference type="EMBL" id="BK014799">
    <property type="protein sequence ID" value="DAD76346.1"/>
    <property type="molecule type" value="Genomic_DNA"/>
</dbReference>